<organism evidence="3 4">
    <name type="scientific">Tectimicrobiota bacterium</name>
    <dbReference type="NCBI Taxonomy" id="2528274"/>
    <lineage>
        <taxon>Bacteria</taxon>
        <taxon>Pseudomonadati</taxon>
        <taxon>Nitrospinota/Tectimicrobiota group</taxon>
        <taxon>Candidatus Tectimicrobiota</taxon>
    </lineage>
</organism>
<feature type="transmembrane region" description="Helical" evidence="1">
    <location>
        <begin position="113"/>
        <end position="131"/>
    </location>
</feature>
<dbReference type="GO" id="GO:0035556">
    <property type="term" value="P:intracellular signal transduction"/>
    <property type="evidence" value="ECO:0007669"/>
    <property type="project" value="InterPro"/>
</dbReference>
<dbReference type="Pfam" id="PF00211">
    <property type="entry name" value="Guanylate_cyc"/>
    <property type="match status" value="1"/>
</dbReference>
<feature type="transmembrane region" description="Helical" evidence="1">
    <location>
        <begin position="162"/>
        <end position="187"/>
    </location>
</feature>
<dbReference type="EMBL" id="VGLS01000882">
    <property type="protein sequence ID" value="MBM3226363.1"/>
    <property type="molecule type" value="Genomic_DNA"/>
</dbReference>
<dbReference type="GO" id="GO:0004016">
    <property type="term" value="F:adenylate cyclase activity"/>
    <property type="evidence" value="ECO:0007669"/>
    <property type="project" value="UniProtKB-ARBA"/>
</dbReference>
<proteinExistence type="predicted"/>
<dbReference type="SMART" id="SM00044">
    <property type="entry name" value="CYCc"/>
    <property type="match status" value="1"/>
</dbReference>
<dbReference type="InterPro" id="IPR050697">
    <property type="entry name" value="Adenylyl/Guanylyl_Cyclase_3/4"/>
</dbReference>
<feature type="domain" description="Guanylate cyclase" evidence="2">
    <location>
        <begin position="228"/>
        <end position="366"/>
    </location>
</feature>
<dbReference type="PANTHER" id="PTHR43081">
    <property type="entry name" value="ADENYLATE CYCLASE, TERMINAL-DIFFERENTIATION SPECIFIC-RELATED"/>
    <property type="match status" value="1"/>
</dbReference>
<feature type="non-terminal residue" evidence="3">
    <location>
        <position position="1"/>
    </location>
</feature>
<evidence type="ECO:0000313" key="3">
    <source>
        <dbReference type="EMBL" id="MBM3226363.1"/>
    </source>
</evidence>
<dbReference type="AlphaFoldDB" id="A0A938B657"/>
<gene>
    <name evidence="3" type="ORF">FJZ47_21580</name>
</gene>
<reference evidence="3" key="1">
    <citation type="submission" date="2019-03" db="EMBL/GenBank/DDBJ databases">
        <title>Lake Tanganyika Metagenome-Assembled Genomes (MAGs).</title>
        <authorList>
            <person name="Tran P."/>
        </authorList>
    </citation>
    <scope>NUCLEOTIDE SEQUENCE</scope>
    <source>
        <strain evidence="3">K_DeepCast_65m_m2_066</strain>
    </source>
</reference>
<evidence type="ECO:0000313" key="4">
    <source>
        <dbReference type="Proteomes" id="UP000712673"/>
    </source>
</evidence>
<keyword evidence="1" id="KW-0812">Transmembrane</keyword>
<protein>
    <submittedName>
        <fullName evidence="3">Adenylate/guanylate cyclase domain-containing protein</fullName>
    </submittedName>
</protein>
<comment type="caution">
    <text evidence="3">The sequence shown here is derived from an EMBL/GenBank/DDBJ whole genome shotgun (WGS) entry which is preliminary data.</text>
</comment>
<dbReference type="Gene3D" id="3.30.70.1230">
    <property type="entry name" value="Nucleotide cyclase"/>
    <property type="match status" value="1"/>
</dbReference>
<sequence>GANHVLSIPVDTKGRMVLNYLGPSELEPGEASPGRRWRFPRYSIADIVQGRAHAAPPEAFRDKIVLIGAVAVGLSDLRSTPFDPNFPGVETHATAIDNVLRQQFLEKPEWGDWFTTANIIAVGALLMLFLPRLGPLRGDLVTALLLLANVGLNYLLFAQEGWLLNVVYPMLATALVWFGMTIYHFVFEQRQSRFLQKTFSTYISPELVNMMVTGGIEPRLGGSSGLRTAYFTDIASFSSFSEVLNATQLVELLNEYLSAMTDILVAEGGTLDKYEGDAIVAFFGAPIVQDDHAARAVRVALQMQAALAQLRDKWRLEGDKWPDLVRNMRMRIGISSGDIVTGNMGSTMRMNYTMMGDVVNVAARLEASAKQYGIYIQCTMDTLEMAGRDAFEWRSVDKVRVMGRSQAVESVEIMALPGQLSAEQMELRARYMQGLELYRQQQWDEALAKFTESDKLEDVFPSRPTTPSRVYIERCTFFKENPPGPGWDGSWTLTSK</sequence>
<dbReference type="InterPro" id="IPR029787">
    <property type="entry name" value="Nucleotide_cyclase"/>
</dbReference>
<dbReference type="CDD" id="cd07302">
    <property type="entry name" value="CHD"/>
    <property type="match status" value="1"/>
</dbReference>
<name>A0A938B657_UNCTE</name>
<dbReference type="Pfam" id="PF05226">
    <property type="entry name" value="CHASE2"/>
    <property type="match status" value="1"/>
</dbReference>
<evidence type="ECO:0000259" key="2">
    <source>
        <dbReference type="PROSITE" id="PS50125"/>
    </source>
</evidence>
<accession>A0A938B657</accession>
<dbReference type="Proteomes" id="UP000712673">
    <property type="component" value="Unassembled WGS sequence"/>
</dbReference>
<dbReference type="PROSITE" id="PS50125">
    <property type="entry name" value="GUANYLATE_CYCLASE_2"/>
    <property type="match status" value="1"/>
</dbReference>
<dbReference type="SUPFAM" id="SSF55073">
    <property type="entry name" value="Nucleotide cyclase"/>
    <property type="match status" value="1"/>
</dbReference>
<evidence type="ECO:0000256" key="1">
    <source>
        <dbReference type="SAM" id="Phobius"/>
    </source>
</evidence>
<dbReference type="InterPro" id="IPR001054">
    <property type="entry name" value="A/G_cyclase"/>
</dbReference>
<keyword evidence="1" id="KW-0472">Membrane</keyword>
<feature type="transmembrane region" description="Helical" evidence="1">
    <location>
        <begin position="138"/>
        <end position="156"/>
    </location>
</feature>
<dbReference type="PANTHER" id="PTHR43081:SF1">
    <property type="entry name" value="ADENYLATE CYCLASE, TERMINAL-DIFFERENTIATION SPECIFIC"/>
    <property type="match status" value="1"/>
</dbReference>
<keyword evidence="1" id="KW-1133">Transmembrane helix</keyword>
<dbReference type="InterPro" id="IPR007890">
    <property type="entry name" value="CHASE2"/>
</dbReference>
<dbReference type="GO" id="GO:0006171">
    <property type="term" value="P:cAMP biosynthetic process"/>
    <property type="evidence" value="ECO:0007669"/>
    <property type="project" value="TreeGrafter"/>
</dbReference>